<dbReference type="RefSeq" id="WP_231827198.1">
    <property type="nucleotide sequence ID" value="NZ_CP087880.1"/>
</dbReference>
<evidence type="ECO:0000313" key="2">
    <source>
        <dbReference type="Proteomes" id="UP001199659"/>
    </source>
</evidence>
<keyword evidence="2" id="KW-1185">Reference proteome</keyword>
<reference evidence="1 2" key="1">
    <citation type="journal article" date="2022" name="Int. J. Syst. Evol. Microbiol.">
        <title>Pseudocitrobacter corydidari sp. nov., isolated from the Asian emerald cockroach Corydidarum magnifica.</title>
        <authorList>
            <person name="Guzman J."/>
            <person name="Poehlein A."/>
            <person name="Glaeser S.P."/>
            <person name="Schwengers O."/>
            <person name="Blom J."/>
            <person name="Hollensteiner J."/>
            <person name="Kampfer P."/>
            <person name="Vilcinskas A."/>
        </authorList>
    </citation>
    <scope>NUCLEOTIDE SEQUENCE [LARGE SCALE GENOMIC DNA]</scope>
    <source>
        <strain evidence="1">G163CM</strain>
    </source>
</reference>
<accession>A0ABY3S1D4</accession>
<proteinExistence type="predicted"/>
<evidence type="ECO:0000313" key="1">
    <source>
        <dbReference type="EMBL" id="UGS40440.1"/>
    </source>
</evidence>
<organism evidence="1 2">
    <name type="scientific">Pseudocitrobacter corydidari</name>
    <dbReference type="NCBI Taxonomy" id="2891570"/>
    <lineage>
        <taxon>Bacteria</taxon>
        <taxon>Pseudomonadati</taxon>
        <taxon>Pseudomonadota</taxon>
        <taxon>Gammaproteobacteria</taxon>
        <taxon>Enterobacterales</taxon>
        <taxon>Enterobacteriaceae</taxon>
        <taxon>Pseudocitrobacter</taxon>
    </lineage>
</organism>
<sequence length="137" mass="16019">MQITNSEIHLSITTIGKIENAPQFDFYRECYDLLFTFESQGIRYSQVWQCYTGELDKFLKDLILLKDNDICDEISFAPMNETGIIVIGKIMQPYETYYLKFRLPAVLRSEICVQGETMLDQSYIDNIIIEFAELMDV</sequence>
<dbReference type="Proteomes" id="UP001199659">
    <property type="component" value="Chromosome"/>
</dbReference>
<gene>
    <name evidence="1" type="ORF">G163CM_11380</name>
</gene>
<name>A0ABY3S1D4_9ENTR</name>
<dbReference type="EMBL" id="CP087880">
    <property type="protein sequence ID" value="UGS40440.1"/>
    <property type="molecule type" value="Genomic_DNA"/>
</dbReference>
<protein>
    <submittedName>
        <fullName evidence="1">Uncharacterized protein</fullName>
    </submittedName>
</protein>